<sequence>MADTIGAVAKKFNLNPSTLRYYDAEGLIPAIKKNEQGNRIFDEEAVSTLFTIECLKKSGMSIKEIKTFMSWCQIGDDSLNQRLAMFKERRACLEAQISELTATLDYIDYKISYYTQAVEDETETHVKGTFRFKQEA</sequence>
<dbReference type="InterPro" id="IPR047057">
    <property type="entry name" value="MerR_fam"/>
</dbReference>
<dbReference type="Pfam" id="PF13411">
    <property type="entry name" value="MerR_1"/>
    <property type="match status" value="1"/>
</dbReference>
<accession>A0A242AA97</accession>
<organism evidence="3 4">
    <name type="scientific">Candidatus Enterococcus testudinis</name>
    <dbReference type="NCBI Taxonomy" id="1834191"/>
    <lineage>
        <taxon>Bacteria</taxon>
        <taxon>Bacillati</taxon>
        <taxon>Bacillota</taxon>
        <taxon>Bacilli</taxon>
        <taxon>Lactobacillales</taxon>
        <taxon>Enterococcaceae</taxon>
        <taxon>Enterococcus</taxon>
    </lineage>
</organism>
<dbReference type="AlphaFoldDB" id="A0A242AA97"/>
<comment type="caution">
    <text evidence="3">The sequence shown here is derived from an EMBL/GenBank/DDBJ whole genome shotgun (WGS) entry which is preliminary data.</text>
</comment>
<dbReference type="Gene3D" id="1.10.1660.10">
    <property type="match status" value="1"/>
</dbReference>
<feature type="domain" description="HTH merR-type" evidence="2">
    <location>
        <begin position="1"/>
        <end position="71"/>
    </location>
</feature>
<dbReference type="PANTHER" id="PTHR30204:SF82">
    <property type="entry name" value="TRANSCRIPTIONAL REGULATOR, MERR FAMILY"/>
    <property type="match status" value="1"/>
</dbReference>
<name>A0A242AA97_9ENTE</name>
<reference evidence="3 4" key="1">
    <citation type="submission" date="2017-05" db="EMBL/GenBank/DDBJ databases">
        <title>The Genome Sequence of Enterococcus sp. 8G7_MSG3316.</title>
        <authorList>
            <consortium name="The Broad Institute Genomics Platform"/>
            <consortium name="The Broad Institute Genomic Center for Infectious Diseases"/>
            <person name="Earl A."/>
            <person name="Manson A."/>
            <person name="Schwartman J."/>
            <person name="Gilmore M."/>
            <person name="Abouelleil A."/>
            <person name="Cao P."/>
            <person name="Chapman S."/>
            <person name="Cusick C."/>
            <person name="Shea T."/>
            <person name="Young S."/>
            <person name="Neafsey D."/>
            <person name="Nusbaum C."/>
            <person name="Birren B."/>
        </authorList>
    </citation>
    <scope>NUCLEOTIDE SEQUENCE [LARGE SCALE GENOMIC DNA]</scope>
    <source>
        <strain evidence="3 4">8G7_MSG3316</strain>
    </source>
</reference>
<evidence type="ECO:0000256" key="1">
    <source>
        <dbReference type="ARBA" id="ARBA00023125"/>
    </source>
</evidence>
<dbReference type="GO" id="GO:0003700">
    <property type="term" value="F:DNA-binding transcription factor activity"/>
    <property type="evidence" value="ECO:0007669"/>
    <property type="project" value="InterPro"/>
</dbReference>
<dbReference type="InterPro" id="IPR000551">
    <property type="entry name" value="MerR-type_HTH_dom"/>
</dbReference>
<dbReference type="SUPFAM" id="SSF46955">
    <property type="entry name" value="Putative DNA-binding domain"/>
    <property type="match status" value="1"/>
</dbReference>
<dbReference type="PANTHER" id="PTHR30204">
    <property type="entry name" value="REDOX-CYCLING DRUG-SENSING TRANSCRIPTIONAL ACTIVATOR SOXR"/>
    <property type="match status" value="1"/>
</dbReference>
<gene>
    <name evidence="3" type="ORF">A5886_002911</name>
</gene>
<dbReference type="EMBL" id="NGKU01000001">
    <property type="protein sequence ID" value="OTN77810.1"/>
    <property type="molecule type" value="Genomic_DNA"/>
</dbReference>
<dbReference type="GO" id="GO:0003677">
    <property type="term" value="F:DNA binding"/>
    <property type="evidence" value="ECO:0007669"/>
    <property type="project" value="UniProtKB-KW"/>
</dbReference>
<dbReference type="Proteomes" id="UP000195043">
    <property type="component" value="Unassembled WGS sequence"/>
</dbReference>
<proteinExistence type="predicted"/>
<evidence type="ECO:0000313" key="3">
    <source>
        <dbReference type="EMBL" id="OTN77810.1"/>
    </source>
</evidence>
<dbReference type="CDD" id="cd01109">
    <property type="entry name" value="HTH_YyaN"/>
    <property type="match status" value="1"/>
</dbReference>
<evidence type="ECO:0000259" key="2">
    <source>
        <dbReference type="PROSITE" id="PS50937"/>
    </source>
</evidence>
<dbReference type="PRINTS" id="PR00040">
    <property type="entry name" value="HTHMERR"/>
</dbReference>
<dbReference type="PROSITE" id="PS50937">
    <property type="entry name" value="HTH_MERR_2"/>
    <property type="match status" value="1"/>
</dbReference>
<dbReference type="RefSeq" id="WP_086275796.1">
    <property type="nucleotide sequence ID" value="NZ_NGKU01000001.1"/>
</dbReference>
<evidence type="ECO:0000313" key="4">
    <source>
        <dbReference type="Proteomes" id="UP000195043"/>
    </source>
</evidence>
<protein>
    <recommendedName>
        <fullName evidence="2">HTH merR-type domain-containing protein</fullName>
    </recommendedName>
</protein>
<keyword evidence="1" id="KW-0238">DNA-binding</keyword>
<dbReference type="InterPro" id="IPR009061">
    <property type="entry name" value="DNA-bd_dom_put_sf"/>
</dbReference>
<dbReference type="OrthoDB" id="9811174at2"/>
<dbReference type="STRING" id="1834191.A5886_002911"/>
<keyword evidence="4" id="KW-1185">Reference proteome</keyword>
<dbReference type="SMART" id="SM00422">
    <property type="entry name" value="HTH_MERR"/>
    <property type="match status" value="1"/>
</dbReference>